<proteinExistence type="predicted"/>
<protein>
    <submittedName>
        <fullName evidence="1">Uncharacterized protein</fullName>
    </submittedName>
</protein>
<evidence type="ECO:0000313" key="1">
    <source>
        <dbReference type="EMBL" id="SMX47689.1"/>
    </source>
</evidence>
<sequence>MLETEKAAQDDTAAAHDYLSSSASDLIPLLARGGEDAASAWDQFTRSFEAAAWQTLLLGEWPLMALLSMSAFGSGIGLGRGGAVGFIGKLLGFVNGGFNGAAANLSGAPAKIEFIDQSSGAQMTKEERVGPEGGRLTRFVINDSMGQSINEQGSSARKALRQGFGLSPVRPLR</sequence>
<dbReference type="AlphaFoldDB" id="A0A238KY19"/>
<gene>
    <name evidence="1" type="ORF">PEV8663_03612</name>
</gene>
<name>A0A238KY19_9RHOB</name>
<reference evidence="1 2" key="1">
    <citation type="submission" date="2017-05" db="EMBL/GenBank/DDBJ databases">
        <authorList>
            <person name="Song R."/>
            <person name="Chenine A.L."/>
            <person name="Ruprecht R.M."/>
        </authorList>
    </citation>
    <scope>NUCLEOTIDE SEQUENCE [LARGE SCALE GENOMIC DNA]</scope>
    <source>
        <strain evidence="1 2">CECT 8663</strain>
    </source>
</reference>
<dbReference type="RefSeq" id="WP_097806072.1">
    <property type="nucleotide sequence ID" value="NZ_FXYH01000015.1"/>
</dbReference>
<dbReference type="Proteomes" id="UP000220836">
    <property type="component" value="Unassembled WGS sequence"/>
</dbReference>
<organism evidence="1 2">
    <name type="scientific">Pelagimonas varians</name>
    <dbReference type="NCBI Taxonomy" id="696760"/>
    <lineage>
        <taxon>Bacteria</taxon>
        <taxon>Pseudomonadati</taxon>
        <taxon>Pseudomonadota</taxon>
        <taxon>Alphaproteobacteria</taxon>
        <taxon>Rhodobacterales</taxon>
        <taxon>Roseobacteraceae</taxon>
        <taxon>Pelagimonas</taxon>
    </lineage>
</organism>
<evidence type="ECO:0000313" key="2">
    <source>
        <dbReference type="Proteomes" id="UP000220836"/>
    </source>
</evidence>
<accession>A0A238KY19</accession>
<keyword evidence="2" id="KW-1185">Reference proteome</keyword>
<dbReference type="EMBL" id="FXYH01000015">
    <property type="protein sequence ID" value="SMX47689.1"/>
    <property type="molecule type" value="Genomic_DNA"/>
</dbReference>